<sequence length="158" mass="16670">MDLIQLLNVKPFLQQYHNRYSTRPQPTDKDLGQPQEIPPATETQPGMLPPYQTTLQEQHNLTQKAPSQNCLYTPVQYPTTANRAGEGAADTGAGASAASQSQGQAMLLPAEIAGQAMLPPAEITGQAMLPPAEVVGQAMLPPATIPSEVGRLEGGGAE</sequence>
<dbReference type="InParanoid" id="C1G2J7"/>
<evidence type="ECO:0000313" key="2">
    <source>
        <dbReference type="EMBL" id="EEH46213.2"/>
    </source>
</evidence>
<proteinExistence type="predicted"/>
<dbReference type="Proteomes" id="UP000001628">
    <property type="component" value="Unassembled WGS sequence"/>
</dbReference>
<accession>C1G2J7</accession>
<keyword evidence="3" id="KW-1185">Reference proteome</keyword>
<dbReference type="AlphaFoldDB" id="C1G2J7"/>
<evidence type="ECO:0000313" key="3">
    <source>
        <dbReference type="Proteomes" id="UP000001628"/>
    </source>
</evidence>
<dbReference type="VEuPathDB" id="FungiDB:PADG_02363"/>
<protein>
    <submittedName>
        <fullName evidence="2">Uncharacterized protein</fullName>
    </submittedName>
</protein>
<dbReference type="HOGENOM" id="CLU_1768678_0_0_1"/>
<feature type="region of interest" description="Disordered" evidence="1">
    <location>
        <begin position="20"/>
        <end position="51"/>
    </location>
</feature>
<dbReference type="eggNOG" id="ENOG502RVDI">
    <property type="taxonomic scope" value="Eukaryota"/>
</dbReference>
<dbReference type="EMBL" id="KN275958">
    <property type="protein sequence ID" value="EEH46213.2"/>
    <property type="molecule type" value="Genomic_DNA"/>
</dbReference>
<dbReference type="RefSeq" id="XP_010757338.1">
    <property type="nucleotide sequence ID" value="XM_010759036.1"/>
</dbReference>
<gene>
    <name evidence="2" type="ORF">PADG_02363</name>
</gene>
<name>C1G2J7_PARBD</name>
<dbReference type="KEGG" id="pbn:PADG_02363"/>
<evidence type="ECO:0000256" key="1">
    <source>
        <dbReference type="SAM" id="MobiDB-lite"/>
    </source>
</evidence>
<dbReference type="GeneID" id="22581856"/>
<organism evidence="2 3">
    <name type="scientific">Paracoccidioides brasiliensis (strain Pb18)</name>
    <dbReference type="NCBI Taxonomy" id="502780"/>
    <lineage>
        <taxon>Eukaryota</taxon>
        <taxon>Fungi</taxon>
        <taxon>Dikarya</taxon>
        <taxon>Ascomycota</taxon>
        <taxon>Pezizomycotina</taxon>
        <taxon>Eurotiomycetes</taxon>
        <taxon>Eurotiomycetidae</taxon>
        <taxon>Onygenales</taxon>
        <taxon>Ajellomycetaceae</taxon>
        <taxon>Paracoccidioides</taxon>
    </lineage>
</organism>
<reference evidence="2 3" key="1">
    <citation type="journal article" date="2011" name="PLoS Genet.">
        <title>Comparative genomic analysis of human fungal pathogens causing paracoccidioidomycosis.</title>
        <authorList>
            <person name="Desjardins C.A."/>
            <person name="Champion M.D."/>
            <person name="Holder J.W."/>
            <person name="Muszewska A."/>
            <person name="Goldberg J."/>
            <person name="Bailao A.M."/>
            <person name="Brigido M.M."/>
            <person name="Ferreira M.E."/>
            <person name="Garcia A.M."/>
            <person name="Grynberg M."/>
            <person name="Gujja S."/>
            <person name="Heiman D.I."/>
            <person name="Henn M.R."/>
            <person name="Kodira C.D."/>
            <person name="Leon-Narvaez H."/>
            <person name="Longo L.V."/>
            <person name="Ma L.J."/>
            <person name="Malavazi I."/>
            <person name="Matsuo A.L."/>
            <person name="Morais F.V."/>
            <person name="Pereira M."/>
            <person name="Rodriguez-Brito S."/>
            <person name="Sakthikumar S."/>
            <person name="Salem-Izacc S.M."/>
            <person name="Sykes S.M."/>
            <person name="Teixeira M.M."/>
            <person name="Vallejo M.C."/>
            <person name="Walter M.E."/>
            <person name="Yandava C."/>
            <person name="Young S."/>
            <person name="Zeng Q."/>
            <person name="Zucker J."/>
            <person name="Felipe M.S."/>
            <person name="Goldman G.H."/>
            <person name="Haas B.J."/>
            <person name="McEwen J.G."/>
            <person name="Nino-Vega G."/>
            <person name="Puccia R."/>
            <person name="San-Blas G."/>
            <person name="Soares C.M."/>
            <person name="Birren B.W."/>
            <person name="Cuomo C.A."/>
        </authorList>
    </citation>
    <scope>NUCLEOTIDE SEQUENCE [LARGE SCALE GENOMIC DNA]</scope>
    <source>
        <strain evidence="2 3">Pb18</strain>
    </source>
</reference>